<evidence type="ECO:0000313" key="2">
    <source>
        <dbReference type="Proteomes" id="UP000013111"/>
    </source>
</evidence>
<comment type="caution">
    <text evidence="1">The sequence shown here is derived from an EMBL/GenBank/DDBJ whole genome shotgun (WGS) entry which is preliminary data.</text>
</comment>
<sequence>MSKKMMALNIFLAEDKYSSKDYSFFLSKVCKEYPLKGVKGVKGKCFIKDVQDNTPKWKEFFEEFAGDKIDSLITRSSSAVLIIKYKSRIFAITFGYGRSLLEQSYFVSDFGIKSALNMLKPDSLRSVDTFTIDDSPVQKKTQASLDTEISMFGVDISKDILRAVTGSPLDEVSFKKICGGDNSLQVKIELEPEDLVSYLEECLGYYDGKEYLEKFSWVDNLKKVRKQNKIEGLDGVLLKKIKSKKHEDISIIVPEIMTDKDVEYFSYTRAKGVISYSIDKSVYFNAVDYSNLDIEKIKRDKLFAFNNQEAEVESFSMYKCLSFEIVENKTRYMLFLGQWFEIRKNFSEYVEKELKAIKTHSKSFPDLIRTLDQTTKVVKLESEGEYNERIAKSNNYILMDRKLVKSSRATTSIELCDLADVKNKILIHAKHRKGGSSGLSHLFAQASVASELILGDEEFRAAAREVIREHHGKAAMRLIPAKKINSSQFEVVLLVLGCDPHELLKGLPFFSKVNLINMYSNLSQRGLTVTVASAK</sequence>
<dbReference type="EMBL" id="CAPB01000002">
    <property type="protein sequence ID" value="CCO92042.1"/>
    <property type="molecule type" value="Genomic_DNA"/>
</dbReference>
<evidence type="ECO:0000313" key="1">
    <source>
        <dbReference type="EMBL" id="CCO92042.1"/>
    </source>
</evidence>
<name>A0A830ZY35_ERWAM</name>
<protein>
    <recommendedName>
        <fullName evidence="3">Sporadically distributed protein, TIGR04141 family</fullName>
    </recommendedName>
</protein>
<dbReference type="GeneID" id="97607693"/>
<gene>
    <name evidence="1" type="ORF">BN437_0061</name>
</gene>
<evidence type="ECO:0008006" key="3">
    <source>
        <dbReference type="Google" id="ProtNLM"/>
    </source>
</evidence>
<organism evidence="1 2">
    <name type="scientific">Erwinia amylovora NBRC 12687 = CFBP 1232</name>
    <dbReference type="NCBI Taxonomy" id="1219359"/>
    <lineage>
        <taxon>Bacteria</taxon>
        <taxon>Pseudomonadati</taxon>
        <taxon>Pseudomonadota</taxon>
        <taxon>Gammaproteobacteria</taxon>
        <taxon>Enterobacterales</taxon>
        <taxon>Erwiniaceae</taxon>
        <taxon>Erwinia</taxon>
    </lineage>
</organism>
<proteinExistence type="predicted"/>
<dbReference type="NCBIfam" id="TIGR04141">
    <property type="entry name" value="TIGR04141 family sporadically distributed protein"/>
    <property type="match status" value="1"/>
</dbReference>
<dbReference type="AlphaFoldDB" id="A0A830ZY35"/>
<reference evidence="1 2" key="2">
    <citation type="submission" date="2013-04" db="EMBL/GenBank/DDBJ databases">
        <title>Comparative genomics of 12 strains of Erwinia amylovora identifies a pan-genome with a large conserved core and provides insights into host specificity.</title>
        <authorList>
            <person name="Mann R.A."/>
            <person name="Smits T.H.M."/>
            <person name="Buehlmann A."/>
            <person name="Blom J."/>
            <person name="Goesmann A."/>
            <person name="Frey J.E."/>
            <person name="Plummer K.M."/>
            <person name="Beer S.V."/>
            <person name="Luck J."/>
            <person name="Duffy B."/>
            <person name="Rodoni B."/>
        </authorList>
    </citation>
    <scope>NUCLEOTIDE SEQUENCE [LARGE SCALE GENOMIC DNA]</scope>
    <source>
        <strain evidence="2">CFBP 1232</strain>
    </source>
</reference>
<dbReference type="Proteomes" id="UP000013111">
    <property type="component" value="Unassembled WGS sequence"/>
</dbReference>
<dbReference type="Pfam" id="PF19614">
    <property type="entry name" value="DUF6119"/>
    <property type="match status" value="1"/>
</dbReference>
<accession>A0A830ZY35</accession>
<dbReference type="RefSeq" id="WP_004154777.1">
    <property type="nucleotide sequence ID" value="NZ_BAYW01000017.1"/>
</dbReference>
<dbReference type="InterPro" id="IPR026487">
    <property type="entry name" value="CHP04141"/>
</dbReference>
<reference evidence="1 2" key="1">
    <citation type="submission" date="2012-11" db="EMBL/GenBank/DDBJ databases">
        <authorList>
            <person name="Linke B."/>
        </authorList>
    </citation>
    <scope>NUCLEOTIDE SEQUENCE [LARGE SCALE GENOMIC DNA]</scope>
    <source>
        <strain evidence="2">CFBP 1232</strain>
    </source>
</reference>